<reference evidence="3" key="1">
    <citation type="submission" date="2021-03" db="EMBL/GenBank/DDBJ databases">
        <title>Antimicrobial resistance genes in bacteria isolated from Japanese honey, and their potential for conferring macrolide and lincosamide resistance in the American foulbrood pathogen Paenibacillus larvae.</title>
        <authorList>
            <person name="Okamoto M."/>
            <person name="Kumagai M."/>
            <person name="Kanamori H."/>
            <person name="Takamatsu D."/>
        </authorList>
    </citation>
    <scope>NUCLEOTIDE SEQUENCE</scope>
    <source>
        <strain evidence="3">J2TS6</strain>
    </source>
</reference>
<feature type="domain" description="NADP-dependent oxidoreductase" evidence="2">
    <location>
        <begin position="12"/>
        <end position="302"/>
    </location>
</feature>
<dbReference type="Pfam" id="PF00248">
    <property type="entry name" value="Aldo_ket_red"/>
    <property type="match status" value="1"/>
</dbReference>
<protein>
    <submittedName>
        <fullName evidence="3">Aldo/keto reductase</fullName>
    </submittedName>
</protein>
<dbReference type="InterPro" id="IPR023210">
    <property type="entry name" value="NADP_OxRdtase_dom"/>
</dbReference>
<sequence length="332" mass="36646">MNDQQNGLELSRIGLGCGHMSNVNEAVKSAGIATIHAAFESGINHLNTADFYGAGRSEMVIAEALKGHKRDDYFISLKFGALNTLEGSLYGLDVSPHHVKNYLAYSLQRLNLDYIDLYQPARIDLGIPVEETVGAISDLVKAGYVRQIGVSQVDAETLRRAHATHPISWVEVEYSLFNRSIEKELLPTARELGIGVVAFGALAHGLLAGHWTDERIQKSKGGYVPLFFEENIEKNVALSQKLGEIAANKQITLSQLAFAWMLSKGEDIMPLIGTISPVHLQEALQSLDIHLTEEDIREIEDAIPEQEIAGASFPNMQFRNGKTVRAYTRSYK</sequence>
<dbReference type="Proteomes" id="UP000679779">
    <property type="component" value="Unassembled WGS sequence"/>
</dbReference>
<dbReference type="RefSeq" id="WP_160043007.1">
    <property type="nucleotide sequence ID" value="NZ_BORQ01000005.1"/>
</dbReference>
<accession>A0A919XMG7</accession>
<dbReference type="Gene3D" id="3.20.20.100">
    <property type="entry name" value="NADP-dependent oxidoreductase domain"/>
    <property type="match status" value="1"/>
</dbReference>
<organism evidence="3 4">
    <name type="scientific">Paenibacillus albilobatus</name>
    <dbReference type="NCBI Taxonomy" id="2716884"/>
    <lineage>
        <taxon>Bacteria</taxon>
        <taxon>Bacillati</taxon>
        <taxon>Bacillota</taxon>
        <taxon>Bacilli</taxon>
        <taxon>Bacillales</taxon>
        <taxon>Paenibacillaceae</taxon>
        <taxon>Paenibacillus</taxon>
    </lineage>
</organism>
<keyword evidence="4" id="KW-1185">Reference proteome</keyword>
<proteinExistence type="predicted"/>
<dbReference type="EMBL" id="BORQ01000005">
    <property type="protein sequence ID" value="GIO32853.1"/>
    <property type="molecule type" value="Genomic_DNA"/>
</dbReference>
<evidence type="ECO:0000313" key="4">
    <source>
        <dbReference type="Proteomes" id="UP000679779"/>
    </source>
</evidence>
<gene>
    <name evidence="3" type="ORF">J2TS6_39940</name>
</gene>
<comment type="caution">
    <text evidence="3">The sequence shown here is derived from an EMBL/GenBank/DDBJ whole genome shotgun (WGS) entry which is preliminary data.</text>
</comment>
<dbReference type="GO" id="GO:0016491">
    <property type="term" value="F:oxidoreductase activity"/>
    <property type="evidence" value="ECO:0007669"/>
    <property type="project" value="UniProtKB-KW"/>
</dbReference>
<dbReference type="PANTHER" id="PTHR43625:SF40">
    <property type="entry name" value="ALDO-KETO REDUCTASE YAKC [NADP(+)]"/>
    <property type="match status" value="1"/>
</dbReference>
<evidence type="ECO:0000259" key="2">
    <source>
        <dbReference type="Pfam" id="PF00248"/>
    </source>
</evidence>
<dbReference type="PANTHER" id="PTHR43625">
    <property type="entry name" value="AFLATOXIN B1 ALDEHYDE REDUCTASE"/>
    <property type="match status" value="1"/>
</dbReference>
<evidence type="ECO:0000313" key="3">
    <source>
        <dbReference type="EMBL" id="GIO32853.1"/>
    </source>
</evidence>
<dbReference type="AlphaFoldDB" id="A0A919XMG7"/>
<name>A0A919XMG7_9BACL</name>
<dbReference type="SUPFAM" id="SSF51430">
    <property type="entry name" value="NAD(P)-linked oxidoreductase"/>
    <property type="match status" value="1"/>
</dbReference>
<keyword evidence="1" id="KW-0560">Oxidoreductase</keyword>
<dbReference type="InterPro" id="IPR050791">
    <property type="entry name" value="Aldo-Keto_reductase"/>
</dbReference>
<dbReference type="GO" id="GO:0005737">
    <property type="term" value="C:cytoplasm"/>
    <property type="evidence" value="ECO:0007669"/>
    <property type="project" value="TreeGrafter"/>
</dbReference>
<dbReference type="InterPro" id="IPR036812">
    <property type="entry name" value="NAD(P)_OxRdtase_dom_sf"/>
</dbReference>
<evidence type="ECO:0000256" key="1">
    <source>
        <dbReference type="ARBA" id="ARBA00023002"/>
    </source>
</evidence>